<comment type="caution">
    <text evidence="6">The sequence shown here is derived from an EMBL/GenBank/DDBJ whole genome shotgun (WGS) entry which is preliminary data.</text>
</comment>
<dbReference type="AlphaFoldDB" id="A0A7W3LNU6"/>
<comment type="similarity">
    <text evidence="1">Belongs to the LysR transcriptional regulatory family.</text>
</comment>
<dbReference type="RefSeq" id="WP_182843886.1">
    <property type="nucleotide sequence ID" value="NZ_BAAALP010000029.1"/>
</dbReference>
<dbReference type="InterPro" id="IPR036390">
    <property type="entry name" value="WH_DNA-bd_sf"/>
</dbReference>
<dbReference type="Gene3D" id="3.40.190.10">
    <property type="entry name" value="Periplasmic binding protein-like II"/>
    <property type="match status" value="2"/>
</dbReference>
<keyword evidence="2" id="KW-0805">Transcription regulation</keyword>
<dbReference type="PANTHER" id="PTHR30346:SF28">
    <property type="entry name" value="HTH-TYPE TRANSCRIPTIONAL REGULATOR CYNR"/>
    <property type="match status" value="1"/>
</dbReference>
<dbReference type="Gene3D" id="1.10.10.10">
    <property type="entry name" value="Winged helix-like DNA-binding domain superfamily/Winged helix DNA-binding domain"/>
    <property type="match status" value="1"/>
</dbReference>
<dbReference type="InterPro" id="IPR036388">
    <property type="entry name" value="WH-like_DNA-bd_sf"/>
</dbReference>
<keyword evidence="7" id="KW-1185">Reference proteome</keyword>
<evidence type="ECO:0000313" key="7">
    <source>
        <dbReference type="Proteomes" id="UP000572680"/>
    </source>
</evidence>
<evidence type="ECO:0000313" key="6">
    <source>
        <dbReference type="EMBL" id="MBA8951591.1"/>
    </source>
</evidence>
<keyword evidence="4" id="KW-0804">Transcription</keyword>
<dbReference type="GO" id="GO:0003677">
    <property type="term" value="F:DNA binding"/>
    <property type="evidence" value="ECO:0007669"/>
    <property type="project" value="UniProtKB-KW"/>
</dbReference>
<dbReference type="Pfam" id="PF03466">
    <property type="entry name" value="LysR_substrate"/>
    <property type="match status" value="1"/>
</dbReference>
<organism evidence="6 7">
    <name type="scientific">Actinomadura namibiensis</name>
    <dbReference type="NCBI Taxonomy" id="182080"/>
    <lineage>
        <taxon>Bacteria</taxon>
        <taxon>Bacillati</taxon>
        <taxon>Actinomycetota</taxon>
        <taxon>Actinomycetes</taxon>
        <taxon>Streptosporangiales</taxon>
        <taxon>Thermomonosporaceae</taxon>
        <taxon>Actinomadura</taxon>
    </lineage>
</organism>
<dbReference type="EMBL" id="JACJIA010000003">
    <property type="protein sequence ID" value="MBA8951591.1"/>
    <property type="molecule type" value="Genomic_DNA"/>
</dbReference>
<dbReference type="SUPFAM" id="SSF53850">
    <property type="entry name" value="Periplasmic binding protein-like II"/>
    <property type="match status" value="1"/>
</dbReference>
<dbReference type="PANTHER" id="PTHR30346">
    <property type="entry name" value="TRANSCRIPTIONAL DUAL REGULATOR HCAR-RELATED"/>
    <property type="match status" value="1"/>
</dbReference>
<evidence type="ECO:0000259" key="5">
    <source>
        <dbReference type="PROSITE" id="PS50931"/>
    </source>
</evidence>
<dbReference type="InterPro" id="IPR005119">
    <property type="entry name" value="LysR_subst-bd"/>
</dbReference>
<dbReference type="FunFam" id="1.10.10.10:FF:000001">
    <property type="entry name" value="LysR family transcriptional regulator"/>
    <property type="match status" value="1"/>
</dbReference>
<gene>
    <name evidence="6" type="ORF">HNR61_003222</name>
</gene>
<dbReference type="SUPFAM" id="SSF46785">
    <property type="entry name" value="Winged helix' DNA-binding domain"/>
    <property type="match status" value="1"/>
</dbReference>
<dbReference type="Proteomes" id="UP000572680">
    <property type="component" value="Unassembled WGS sequence"/>
</dbReference>
<dbReference type="PRINTS" id="PR00039">
    <property type="entry name" value="HTHLYSR"/>
</dbReference>
<protein>
    <submittedName>
        <fullName evidence="6">DNA-binding transcriptional LysR family regulator</fullName>
    </submittedName>
</protein>
<dbReference type="PROSITE" id="PS50931">
    <property type="entry name" value="HTH_LYSR"/>
    <property type="match status" value="1"/>
</dbReference>
<dbReference type="Pfam" id="PF00126">
    <property type="entry name" value="HTH_1"/>
    <property type="match status" value="1"/>
</dbReference>
<dbReference type="InterPro" id="IPR000847">
    <property type="entry name" value="LysR_HTH_N"/>
</dbReference>
<proteinExistence type="inferred from homology"/>
<evidence type="ECO:0000256" key="2">
    <source>
        <dbReference type="ARBA" id="ARBA00023015"/>
    </source>
</evidence>
<dbReference type="GO" id="GO:0032993">
    <property type="term" value="C:protein-DNA complex"/>
    <property type="evidence" value="ECO:0007669"/>
    <property type="project" value="TreeGrafter"/>
</dbReference>
<feature type="domain" description="HTH lysR-type" evidence="5">
    <location>
        <begin position="7"/>
        <end position="64"/>
    </location>
</feature>
<name>A0A7W3LNU6_ACTNM</name>
<evidence type="ECO:0000256" key="4">
    <source>
        <dbReference type="ARBA" id="ARBA00023163"/>
    </source>
</evidence>
<dbReference type="GO" id="GO:0003700">
    <property type="term" value="F:DNA-binding transcription factor activity"/>
    <property type="evidence" value="ECO:0007669"/>
    <property type="project" value="InterPro"/>
</dbReference>
<reference evidence="6 7" key="1">
    <citation type="submission" date="2020-08" db="EMBL/GenBank/DDBJ databases">
        <title>Genomic Encyclopedia of Type Strains, Phase IV (KMG-IV): sequencing the most valuable type-strain genomes for metagenomic binning, comparative biology and taxonomic classification.</title>
        <authorList>
            <person name="Goeker M."/>
        </authorList>
    </citation>
    <scope>NUCLEOTIDE SEQUENCE [LARGE SCALE GENOMIC DNA]</scope>
    <source>
        <strain evidence="6 7">DSM 44197</strain>
    </source>
</reference>
<accession>A0A7W3LNU6</accession>
<evidence type="ECO:0000256" key="1">
    <source>
        <dbReference type="ARBA" id="ARBA00009437"/>
    </source>
</evidence>
<keyword evidence="3 6" id="KW-0238">DNA-binding</keyword>
<sequence>MSKTGDITLPALRAFAAVARTGSFTAAAETLGVSQPTVSAAVARLEACSDAPLLRRERTGATLTAHGRRVLEHAVSVLAAVDGLAAALSGTAAPGLTVGFMGEAAGPRTALVVDAVRARTEGRVRLRRFDFDDPTCGLLTGDSDLAVVWPPLSTGALDTLPLGADRRAVALPVTHPLAARPALHPADLGGLAWVTPRSPDPVWARFRHPAAVGVADATVAAGSGAIEETLELVAAGAGAALVSESTDQHYARSGVAVVPLLGGHHCTTALAWRRDDARPAVTETVAALRALLAARPVTG</sequence>
<evidence type="ECO:0000256" key="3">
    <source>
        <dbReference type="ARBA" id="ARBA00023125"/>
    </source>
</evidence>